<dbReference type="GO" id="GO:0003676">
    <property type="term" value="F:nucleic acid binding"/>
    <property type="evidence" value="ECO:0007669"/>
    <property type="project" value="InterPro"/>
</dbReference>
<dbReference type="AlphaFoldDB" id="A0A0E0E917"/>
<feature type="compositionally biased region" description="Basic and acidic residues" evidence="1">
    <location>
        <begin position="193"/>
        <end position="210"/>
    </location>
</feature>
<reference evidence="3" key="1">
    <citation type="submission" date="2015-04" db="UniProtKB">
        <authorList>
            <consortium name="EnsemblPlants"/>
        </authorList>
    </citation>
    <scope>IDENTIFICATION</scope>
</reference>
<dbReference type="GO" id="GO:0016035">
    <property type="term" value="C:zeta DNA polymerase complex"/>
    <property type="evidence" value="ECO:0007669"/>
    <property type="project" value="InterPro"/>
</dbReference>
<dbReference type="GO" id="GO:0003887">
    <property type="term" value="F:DNA-directed DNA polymerase activity"/>
    <property type="evidence" value="ECO:0007669"/>
    <property type="project" value="TreeGrafter"/>
</dbReference>
<dbReference type="InterPro" id="IPR030559">
    <property type="entry name" value="PolZ_Rev3"/>
</dbReference>
<evidence type="ECO:0000256" key="1">
    <source>
        <dbReference type="SAM" id="MobiDB-lite"/>
    </source>
</evidence>
<sequence length="398" mass="44710">MAAPSPERSPRRRGPTPRCSACESYPSTTTWRRPSPAGFDFSYSHFHGEGGDQAPLLTCLHIHLLQAFNRVRRVLSSVLSVSYAVRRTFFITLKKCPNSLSVNILTIYYWLNAWMVLFLIEYSNLMSLTFPIFFTFCSVRLDESSSLSNNIPQLDGSSDENQEVPQEDDGAMPTEKEPSVSFMSRTGKNSHATTDKTGRESFSRSESRGELHPDPRFRVINAVSLAVEDDADNTTEIMCFIRGNNGSSHRRRSTLVYIIVGWEIQLGSLGFFAEGAGIGLLKRISRTPPNQMKHPPMNPVEESCQEFPGASSADDVIDDASESNWSHTHASGIHVDGRIILNLWRLMRAEIKLNNYSLEAVADEVLRKVPLVPTKILNRWFATGPGRGRYRCIEYVNN</sequence>
<dbReference type="GO" id="GO:0042276">
    <property type="term" value="P:error-prone translesion synthesis"/>
    <property type="evidence" value="ECO:0007669"/>
    <property type="project" value="TreeGrafter"/>
</dbReference>
<evidence type="ECO:0000313" key="4">
    <source>
        <dbReference type="Proteomes" id="UP000008021"/>
    </source>
</evidence>
<dbReference type="STRING" id="40149.A0A0E0E917"/>
<dbReference type="HOGENOM" id="CLU_800198_0_0_1"/>
<protein>
    <submittedName>
        <fullName evidence="3">Uncharacterized protein</fullName>
    </submittedName>
</protein>
<evidence type="ECO:0000256" key="2">
    <source>
        <dbReference type="SAM" id="Phobius"/>
    </source>
</evidence>
<dbReference type="Proteomes" id="UP000008021">
    <property type="component" value="Chromosome 7"/>
</dbReference>
<proteinExistence type="predicted"/>
<reference evidence="3" key="2">
    <citation type="submission" date="2018-05" db="EMBL/GenBank/DDBJ databases">
        <title>OmerRS3 (Oryza meridionalis Reference Sequence Version 3).</title>
        <authorList>
            <person name="Zhang J."/>
            <person name="Kudrna D."/>
            <person name="Lee S."/>
            <person name="Talag J."/>
            <person name="Welchert J."/>
            <person name="Wing R.A."/>
        </authorList>
    </citation>
    <scope>NUCLEOTIDE SEQUENCE [LARGE SCALE GENOMIC DNA]</scope>
    <source>
        <strain evidence="3">cv. OR44</strain>
    </source>
</reference>
<dbReference type="PANTHER" id="PTHR45812">
    <property type="entry name" value="DNA POLYMERASE ZETA CATALYTIC SUBUNIT"/>
    <property type="match status" value="1"/>
</dbReference>
<dbReference type="GO" id="GO:0000724">
    <property type="term" value="P:double-strand break repair via homologous recombination"/>
    <property type="evidence" value="ECO:0007669"/>
    <property type="project" value="TreeGrafter"/>
</dbReference>
<dbReference type="EnsemblPlants" id="OMERI07G05800.1">
    <property type="protein sequence ID" value="OMERI07G05800.1"/>
    <property type="gene ID" value="OMERI07G05800"/>
</dbReference>
<dbReference type="InterPro" id="IPR012337">
    <property type="entry name" value="RNaseH-like_sf"/>
</dbReference>
<feature type="compositionally biased region" description="Polar residues" evidence="1">
    <location>
        <begin position="181"/>
        <end position="192"/>
    </location>
</feature>
<evidence type="ECO:0000313" key="3">
    <source>
        <dbReference type="EnsemblPlants" id="OMERI07G05800.1"/>
    </source>
</evidence>
<organism evidence="3">
    <name type="scientific">Oryza meridionalis</name>
    <dbReference type="NCBI Taxonomy" id="40149"/>
    <lineage>
        <taxon>Eukaryota</taxon>
        <taxon>Viridiplantae</taxon>
        <taxon>Streptophyta</taxon>
        <taxon>Embryophyta</taxon>
        <taxon>Tracheophyta</taxon>
        <taxon>Spermatophyta</taxon>
        <taxon>Magnoliopsida</taxon>
        <taxon>Liliopsida</taxon>
        <taxon>Poales</taxon>
        <taxon>Poaceae</taxon>
        <taxon>BOP clade</taxon>
        <taxon>Oryzoideae</taxon>
        <taxon>Oryzeae</taxon>
        <taxon>Oryzinae</taxon>
        <taxon>Oryza</taxon>
    </lineage>
</organism>
<feature type="compositionally biased region" description="Acidic residues" evidence="1">
    <location>
        <begin position="157"/>
        <end position="170"/>
    </location>
</feature>
<dbReference type="InterPro" id="IPR036397">
    <property type="entry name" value="RNaseH_sf"/>
</dbReference>
<dbReference type="SUPFAM" id="SSF53098">
    <property type="entry name" value="Ribonuclease H-like"/>
    <property type="match status" value="1"/>
</dbReference>
<dbReference type="GO" id="GO:0005634">
    <property type="term" value="C:nucleus"/>
    <property type="evidence" value="ECO:0007669"/>
    <property type="project" value="TreeGrafter"/>
</dbReference>
<dbReference type="Gramene" id="OMERI07G05800.1">
    <property type="protein sequence ID" value="OMERI07G05800.1"/>
    <property type="gene ID" value="OMERI07G05800"/>
</dbReference>
<keyword evidence="4" id="KW-1185">Reference proteome</keyword>
<feature type="transmembrane region" description="Helical" evidence="2">
    <location>
        <begin position="100"/>
        <end position="120"/>
    </location>
</feature>
<keyword evidence="2" id="KW-0812">Transmembrane</keyword>
<dbReference type="Gene3D" id="3.30.420.10">
    <property type="entry name" value="Ribonuclease H-like superfamily/Ribonuclease H"/>
    <property type="match status" value="1"/>
</dbReference>
<feature type="region of interest" description="Disordered" evidence="1">
    <location>
        <begin position="150"/>
        <end position="210"/>
    </location>
</feature>
<dbReference type="PANTHER" id="PTHR45812:SF1">
    <property type="entry name" value="DNA POLYMERASE ZETA CATALYTIC SUBUNIT"/>
    <property type="match status" value="1"/>
</dbReference>
<keyword evidence="2" id="KW-1133">Transmembrane helix</keyword>
<feature type="region of interest" description="Disordered" evidence="1">
    <location>
        <begin position="1"/>
        <end position="31"/>
    </location>
</feature>
<keyword evidence="2" id="KW-0472">Membrane</keyword>
<name>A0A0E0E917_9ORYZ</name>
<accession>A0A0E0E917</accession>